<gene>
    <name evidence="6" type="ORF">BYL167_LOCUS57943</name>
    <name evidence="7" type="ORF">SMN809_LOCUS67868</name>
</gene>
<dbReference type="Pfam" id="PF00595">
    <property type="entry name" value="PDZ"/>
    <property type="match status" value="1"/>
</dbReference>
<evidence type="ECO:0000256" key="2">
    <source>
        <dbReference type="ARBA" id="ARBA00022490"/>
    </source>
</evidence>
<keyword evidence="3" id="KW-0479">Metal-binding</keyword>
<dbReference type="SMART" id="SM00228">
    <property type="entry name" value="PDZ"/>
    <property type="match status" value="1"/>
</dbReference>
<keyword evidence="2" id="KW-0963">Cytoplasm</keyword>
<feature type="non-terminal residue" evidence="6">
    <location>
        <position position="199"/>
    </location>
</feature>
<keyword evidence="3" id="KW-0440">LIM domain</keyword>
<dbReference type="Proteomes" id="UP000676336">
    <property type="component" value="Unassembled WGS sequence"/>
</dbReference>
<dbReference type="SUPFAM" id="SSF50156">
    <property type="entry name" value="PDZ domain-like"/>
    <property type="match status" value="1"/>
</dbReference>
<dbReference type="Proteomes" id="UP000681967">
    <property type="component" value="Unassembled WGS sequence"/>
</dbReference>
<feature type="domain" description="PDZ" evidence="5">
    <location>
        <begin position="6"/>
        <end position="89"/>
    </location>
</feature>
<evidence type="ECO:0000313" key="6">
    <source>
        <dbReference type="EMBL" id="CAF5049920.1"/>
    </source>
</evidence>
<dbReference type="Gene3D" id="2.30.42.10">
    <property type="match status" value="1"/>
</dbReference>
<evidence type="ECO:0000259" key="5">
    <source>
        <dbReference type="PROSITE" id="PS50106"/>
    </source>
</evidence>
<dbReference type="AlphaFoldDB" id="A0A8S3E2H4"/>
<comment type="subcellular location">
    <subcellularLocation>
        <location evidence="1">Cytoplasm</location>
    </subcellularLocation>
</comment>
<name>A0A8S3E2H4_9BILA</name>
<evidence type="ECO:0000313" key="8">
    <source>
        <dbReference type="Proteomes" id="UP000681967"/>
    </source>
</evidence>
<accession>A0A8S3E2H4</accession>
<dbReference type="PROSITE" id="PS50106">
    <property type="entry name" value="PDZ"/>
    <property type="match status" value="1"/>
</dbReference>
<dbReference type="CDD" id="cd23068">
    <property type="entry name" value="PDZ_ZASP52-like"/>
    <property type="match status" value="1"/>
</dbReference>
<evidence type="ECO:0000313" key="7">
    <source>
        <dbReference type="EMBL" id="CAF5177354.1"/>
    </source>
</evidence>
<dbReference type="GO" id="GO:0030018">
    <property type="term" value="C:Z disc"/>
    <property type="evidence" value="ECO:0007669"/>
    <property type="project" value="TreeGrafter"/>
</dbReference>
<dbReference type="GO" id="GO:0003779">
    <property type="term" value="F:actin binding"/>
    <property type="evidence" value="ECO:0007669"/>
    <property type="project" value="TreeGrafter"/>
</dbReference>
<dbReference type="FunFam" id="2.30.42.10:FF:000055">
    <property type="entry name" value="PDZ and LIM domain protein 3"/>
    <property type="match status" value="1"/>
</dbReference>
<dbReference type="EMBL" id="CAJOBH010225832">
    <property type="protein sequence ID" value="CAF5049920.1"/>
    <property type="molecule type" value="Genomic_DNA"/>
</dbReference>
<dbReference type="GO" id="GO:0051371">
    <property type="term" value="F:muscle alpha-actinin binding"/>
    <property type="evidence" value="ECO:0007669"/>
    <property type="project" value="TreeGrafter"/>
</dbReference>
<sequence length="199" mass="22002">MSSPVTVRLGREGTERPWGFRLQGGSDFSIPLSIQLVNPDTPAHAYGLNAGDQVIAINGRNVTNVTHQEAKMEITRSGNELELTVIKGAVNQQAMPKAQPISQLRTGSPQTHIGSSHNRAAMPFDARVGNEMTYQAAKPTNWQPGDYTKEEPEHLRPKLTNFESSPAYNKDPLQRETWRPKAYRDNPQAPARNVGTAVY</sequence>
<evidence type="ECO:0000256" key="1">
    <source>
        <dbReference type="ARBA" id="ARBA00004496"/>
    </source>
</evidence>
<dbReference type="InterPro" id="IPR001478">
    <property type="entry name" value="PDZ"/>
</dbReference>
<keyword evidence="3" id="KW-0862">Zinc</keyword>
<dbReference type="EMBL" id="CAJOBI010316217">
    <property type="protein sequence ID" value="CAF5177354.1"/>
    <property type="molecule type" value="Genomic_DNA"/>
</dbReference>
<proteinExistence type="predicted"/>
<protein>
    <recommendedName>
        <fullName evidence="5">PDZ domain-containing protein</fullName>
    </recommendedName>
</protein>
<organism evidence="6 8">
    <name type="scientific">Rotaria magnacalcarata</name>
    <dbReference type="NCBI Taxonomy" id="392030"/>
    <lineage>
        <taxon>Eukaryota</taxon>
        <taxon>Metazoa</taxon>
        <taxon>Spiralia</taxon>
        <taxon>Gnathifera</taxon>
        <taxon>Rotifera</taxon>
        <taxon>Eurotatoria</taxon>
        <taxon>Bdelloidea</taxon>
        <taxon>Philodinida</taxon>
        <taxon>Philodinidae</taxon>
        <taxon>Rotaria</taxon>
    </lineage>
</organism>
<feature type="compositionally biased region" description="Basic and acidic residues" evidence="4">
    <location>
        <begin position="172"/>
        <end position="184"/>
    </location>
</feature>
<feature type="region of interest" description="Disordered" evidence="4">
    <location>
        <begin position="159"/>
        <end position="199"/>
    </location>
</feature>
<reference evidence="6" key="1">
    <citation type="submission" date="2021-02" db="EMBL/GenBank/DDBJ databases">
        <authorList>
            <person name="Nowell W R."/>
        </authorList>
    </citation>
    <scope>NUCLEOTIDE SEQUENCE</scope>
</reference>
<evidence type="ECO:0000256" key="3">
    <source>
        <dbReference type="ARBA" id="ARBA00023038"/>
    </source>
</evidence>
<dbReference type="GO" id="GO:0001725">
    <property type="term" value="C:stress fiber"/>
    <property type="evidence" value="ECO:0007669"/>
    <property type="project" value="TreeGrafter"/>
</dbReference>
<dbReference type="GO" id="GO:0061061">
    <property type="term" value="P:muscle structure development"/>
    <property type="evidence" value="ECO:0007669"/>
    <property type="project" value="TreeGrafter"/>
</dbReference>
<evidence type="ECO:0000256" key="4">
    <source>
        <dbReference type="SAM" id="MobiDB-lite"/>
    </source>
</evidence>
<dbReference type="PANTHER" id="PTHR24214:SF38">
    <property type="entry name" value="PDZ AND LIM DOMAIN PROTEIN ZASP-RELATED"/>
    <property type="match status" value="1"/>
</dbReference>
<dbReference type="InterPro" id="IPR050604">
    <property type="entry name" value="PDZ-LIM_domain"/>
</dbReference>
<dbReference type="InterPro" id="IPR036034">
    <property type="entry name" value="PDZ_sf"/>
</dbReference>
<comment type="caution">
    <text evidence="6">The sequence shown here is derived from an EMBL/GenBank/DDBJ whole genome shotgun (WGS) entry which is preliminary data.</text>
</comment>
<dbReference type="GO" id="GO:0031941">
    <property type="term" value="C:filamentous actin"/>
    <property type="evidence" value="ECO:0007669"/>
    <property type="project" value="TreeGrafter"/>
</dbReference>
<dbReference type="GO" id="GO:0030036">
    <property type="term" value="P:actin cytoskeleton organization"/>
    <property type="evidence" value="ECO:0007669"/>
    <property type="project" value="TreeGrafter"/>
</dbReference>
<dbReference type="GO" id="GO:0005912">
    <property type="term" value="C:adherens junction"/>
    <property type="evidence" value="ECO:0007669"/>
    <property type="project" value="TreeGrafter"/>
</dbReference>
<dbReference type="PANTHER" id="PTHR24214">
    <property type="entry name" value="PDZ AND LIM DOMAIN PROTEIN ZASP"/>
    <property type="match status" value="1"/>
</dbReference>